<dbReference type="AlphaFoldDB" id="A0A432MRF5"/>
<keyword evidence="2" id="KW-1185">Reference proteome</keyword>
<proteinExistence type="predicted"/>
<sequence length="127" mass="13416">MILAALASLAGCAEELGPEPMPTAPVAGRVVLGGRPITQGWLEFLPVEGTVGRLRSARILPDGSFKTDGVAVGTVAIRISGGRLPAPEERLFGRMYLIRRSVPESGAADLVIDLDRERLRLAANRSG</sequence>
<dbReference type="Proteomes" id="UP000280296">
    <property type="component" value="Unassembled WGS sequence"/>
</dbReference>
<organism evidence="1 2">
    <name type="scientific">Tautonia sociabilis</name>
    <dbReference type="NCBI Taxonomy" id="2080755"/>
    <lineage>
        <taxon>Bacteria</taxon>
        <taxon>Pseudomonadati</taxon>
        <taxon>Planctomycetota</taxon>
        <taxon>Planctomycetia</taxon>
        <taxon>Isosphaerales</taxon>
        <taxon>Isosphaeraceae</taxon>
        <taxon>Tautonia</taxon>
    </lineage>
</organism>
<dbReference type="OrthoDB" id="291697at2"/>
<dbReference type="EMBL" id="RYZH01000002">
    <property type="protein sequence ID" value="RUL89556.1"/>
    <property type="molecule type" value="Genomic_DNA"/>
</dbReference>
<evidence type="ECO:0000313" key="1">
    <source>
        <dbReference type="EMBL" id="RUL89556.1"/>
    </source>
</evidence>
<evidence type="ECO:0000313" key="2">
    <source>
        <dbReference type="Proteomes" id="UP000280296"/>
    </source>
</evidence>
<name>A0A432MRF5_9BACT</name>
<gene>
    <name evidence="1" type="ORF">TsocGM_01940</name>
</gene>
<reference evidence="1 2" key="2">
    <citation type="submission" date="2019-01" db="EMBL/GenBank/DDBJ databases">
        <title>Tautonia sociabilis, a novel thermotolerant planctomycete of Isosphaeraceae family, isolated from a 4000 m deep subterranean habitat.</title>
        <authorList>
            <person name="Kovaleva O.L."/>
            <person name="Elcheninov A.G."/>
            <person name="Van Heerden E."/>
            <person name="Toshchakov S.V."/>
            <person name="Novikov A."/>
            <person name="Bonch-Osmolovskaya E.A."/>
            <person name="Kublanov I.V."/>
        </authorList>
    </citation>
    <scope>NUCLEOTIDE SEQUENCE [LARGE SCALE GENOMIC DNA]</scope>
    <source>
        <strain evidence="1 2">GM2012</strain>
    </source>
</reference>
<protein>
    <submittedName>
        <fullName evidence="1">Uncharacterized protein</fullName>
    </submittedName>
</protein>
<dbReference type="RefSeq" id="WP_126723632.1">
    <property type="nucleotide sequence ID" value="NZ_RYZH01000002.1"/>
</dbReference>
<reference evidence="1 2" key="1">
    <citation type="submission" date="2018-12" db="EMBL/GenBank/DDBJ databases">
        <authorList>
            <person name="Toschakov S.V."/>
        </authorList>
    </citation>
    <scope>NUCLEOTIDE SEQUENCE [LARGE SCALE GENOMIC DNA]</scope>
    <source>
        <strain evidence="1 2">GM2012</strain>
    </source>
</reference>
<accession>A0A432MRF5</accession>
<comment type="caution">
    <text evidence="1">The sequence shown here is derived from an EMBL/GenBank/DDBJ whole genome shotgun (WGS) entry which is preliminary data.</text>
</comment>